<gene>
    <name evidence="1" type="ORF">MERR_LOCUS30148</name>
</gene>
<name>A0A6D2JSY4_9BRAS</name>
<reference evidence="1" key="1">
    <citation type="submission" date="2020-01" db="EMBL/GenBank/DDBJ databases">
        <authorList>
            <person name="Mishra B."/>
        </authorList>
    </citation>
    <scope>NUCLEOTIDE SEQUENCE [LARGE SCALE GENOMIC DNA]</scope>
</reference>
<organism evidence="1 2">
    <name type="scientific">Microthlaspi erraticum</name>
    <dbReference type="NCBI Taxonomy" id="1685480"/>
    <lineage>
        <taxon>Eukaryota</taxon>
        <taxon>Viridiplantae</taxon>
        <taxon>Streptophyta</taxon>
        <taxon>Embryophyta</taxon>
        <taxon>Tracheophyta</taxon>
        <taxon>Spermatophyta</taxon>
        <taxon>Magnoliopsida</taxon>
        <taxon>eudicotyledons</taxon>
        <taxon>Gunneridae</taxon>
        <taxon>Pentapetalae</taxon>
        <taxon>rosids</taxon>
        <taxon>malvids</taxon>
        <taxon>Brassicales</taxon>
        <taxon>Brassicaceae</taxon>
        <taxon>Coluteocarpeae</taxon>
        <taxon>Microthlaspi</taxon>
    </lineage>
</organism>
<dbReference type="EMBL" id="CACVBM020001274">
    <property type="protein sequence ID" value="CAA7042913.1"/>
    <property type="molecule type" value="Genomic_DNA"/>
</dbReference>
<proteinExistence type="predicted"/>
<dbReference type="OrthoDB" id="1114000at2759"/>
<keyword evidence="2" id="KW-1185">Reference proteome</keyword>
<evidence type="ECO:0000313" key="1">
    <source>
        <dbReference type="EMBL" id="CAA7042913.1"/>
    </source>
</evidence>
<protein>
    <submittedName>
        <fullName evidence="1">Uncharacterized protein</fullName>
    </submittedName>
</protein>
<dbReference type="AlphaFoldDB" id="A0A6D2JSY4"/>
<evidence type="ECO:0000313" key="2">
    <source>
        <dbReference type="Proteomes" id="UP000467841"/>
    </source>
</evidence>
<comment type="caution">
    <text evidence="1">The sequence shown here is derived from an EMBL/GenBank/DDBJ whole genome shotgun (WGS) entry which is preliminary data.</text>
</comment>
<sequence length="187" mass="21076">MFVCLPGKQVPEDFTHKAKGNSITISPGIISASSRFKACLLLAPTKQVSSSTQVVCRLRSKGVVINELDHSTTLSWSPIWFGCREILTEHLIVFSGDLFKEHRCVEVDASEIQFEFSYNLYYFKNIVTDDKNIECGVQMLAEEGESSSKEHSDGAVEVSKEESSVETSWWVFSFFLFFWAKRLVGLA</sequence>
<accession>A0A6D2JSY4</accession>
<dbReference type="Proteomes" id="UP000467841">
    <property type="component" value="Unassembled WGS sequence"/>
</dbReference>